<name>A0AAJ0FDW5_9PEZI</name>
<evidence type="ECO:0000256" key="6">
    <source>
        <dbReference type="ARBA" id="ARBA00023004"/>
    </source>
</evidence>
<organism evidence="11 12">
    <name type="scientific">Phialemonium atrogriseum</name>
    <dbReference type="NCBI Taxonomy" id="1093897"/>
    <lineage>
        <taxon>Eukaryota</taxon>
        <taxon>Fungi</taxon>
        <taxon>Dikarya</taxon>
        <taxon>Ascomycota</taxon>
        <taxon>Pezizomycotina</taxon>
        <taxon>Sordariomycetes</taxon>
        <taxon>Sordariomycetidae</taxon>
        <taxon>Cephalothecales</taxon>
        <taxon>Cephalothecaceae</taxon>
        <taxon>Phialemonium</taxon>
    </lineage>
</organism>
<dbReference type="FunFam" id="1.10.630.10:FF:000047">
    <property type="entry name" value="Cytochrome P450 monooxygenase"/>
    <property type="match status" value="1"/>
</dbReference>
<dbReference type="GO" id="GO:0004497">
    <property type="term" value="F:monooxygenase activity"/>
    <property type="evidence" value="ECO:0007669"/>
    <property type="project" value="UniProtKB-KW"/>
</dbReference>
<dbReference type="InterPro" id="IPR036396">
    <property type="entry name" value="Cyt_P450_sf"/>
</dbReference>
<proteinExistence type="inferred from homology"/>
<keyword evidence="4 8" id="KW-0479">Metal-binding</keyword>
<dbReference type="Gene3D" id="1.10.630.10">
    <property type="entry name" value="Cytochrome P450"/>
    <property type="match status" value="1"/>
</dbReference>
<dbReference type="Pfam" id="PF00067">
    <property type="entry name" value="p450"/>
    <property type="match status" value="1"/>
</dbReference>
<keyword evidence="10" id="KW-0812">Transmembrane</keyword>
<dbReference type="PRINTS" id="PR00463">
    <property type="entry name" value="EP450I"/>
</dbReference>
<dbReference type="PANTHER" id="PTHR24305:SF230">
    <property type="entry name" value="P450, PUTATIVE (EUROFUNG)-RELATED"/>
    <property type="match status" value="1"/>
</dbReference>
<gene>
    <name evidence="11" type="ORF">QBC33DRAFT_456022</name>
</gene>
<evidence type="ECO:0000256" key="1">
    <source>
        <dbReference type="ARBA" id="ARBA00001971"/>
    </source>
</evidence>
<keyword evidence="3 8" id="KW-0349">Heme</keyword>
<keyword evidence="5 9" id="KW-0560">Oxidoreductase</keyword>
<keyword evidence="10" id="KW-0472">Membrane</keyword>
<dbReference type="InterPro" id="IPR050121">
    <property type="entry name" value="Cytochrome_P450_monoxygenase"/>
</dbReference>
<evidence type="ECO:0000256" key="7">
    <source>
        <dbReference type="ARBA" id="ARBA00023033"/>
    </source>
</evidence>
<evidence type="ECO:0000313" key="12">
    <source>
        <dbReference type="Proteomes" id="UP001244011"/>
    </source>
</evidence>
<dbReference type="InterPro" id="IPR017972">
    <property type="entry name" value="Cyt_P450_CS"/>
</dbReference>
<dbReference type="GO" id="GO:0016705">
    <property type="term" value="F:oxidoreductase activity, acting on paired donors, with incorporation or reduction of molecular oxygen"/>
    <property type="evidence" value="ECO:0007669"/>
    <property type="project" value="InterPro"/>
</dbReference>
<sequence length="493" mass="55259">MGLLVLHDKDLPPGWIAVALPVLCLGLGLTYILWIAVYNVFFHPLRAYPGPKLWAMTRLPYTRMFLSGDAHRRVLDLHKAYGPVVRVAPDTLSYSHPDAIKEIRGHRRAGRAEHGKDPVHMGHFRDNILGAGRADHARFRRALAHGFSAQAMADQQPLIQGYVDAMVRRLREECDGGERGLDMVQWFNYTTFDVIGDLAFGEPFGCLGDSVYHPWVALIFDSIKHLTWLSALGRYPAVAPLLKRFLVPEGLAAKLVEHEQLSAEKVRKRLATGTDRPDFALTFKELASHASVLIVAGSETTATALSAATYYLGMNARALAALTDEVRKTFSSEEEINLISVQGLSYMLAVLDETLRMHPPVPSGQPRLIAEGGDVILGRYVPAGTKAEVWQWSLYHDPACWTRPDDFIPERWLGDPAFANDKKEALQPFSVGPRNCIGKNLAYAEMRLILARLVWNFDIKLADETRGWDSRCKVYRLWEKGPVNVYLKPRNIS</sequence>
<evidence type="ECO:0000256" key="4">
    <source>
        <dbReference type="ARBA" id="ARBA00022723"/>
    </source>
</evidence>
<comment type="caution">
    <text evidence="11">The sequence shown here is derived from an EMBL/GenBank/DDBJ whole genome shotgun (WGS) entry which is preliminary data.</text>
</comment>
<dbReference type="PANTHER" id="PTHR24305">
    <property type="entry name" value="CYTOCHROME P450"/>
    <property type="match status" value="1"/>
</dbReference>
<evidence type="ECO:0000256" key="5">
    <source>
        <dbReference type="ARBA" id="ARBA00023002"/>
    </source>
</evidence>
<evidence type="ECO:0000256" key="10">
    <source>
        <dbReference type="SAM" id="Phobius"/>
    </source>
</evidence>
<dbReference type="GeneID" id="85307979"/>
<evidence type="ECO:0000256" key="8">
    <source>
        <dbReference type="PIRSR" id="PIRSR602401-1"/>
    </source>
</evidence>
<comment type="similarity">
    <text evidence="2 9">Belongs to the cytochrome P450 family.</text>
</comment>
<evidence type="ECO:0000256" key="3">
    <source>
        <dbReference type="ARBA" id="ARBA00022617"/>
    </source>
</evidence>
<keyword evidence="6 8" id="KW-0408">Iron</keyword>
<dbReference type="SUPFAM" id="SSF48264">
    <property type="entry name" value="Cytochrome P450"/>
    <property type="match status" value="1"/>
</dbReference>
<feature type="transmembrane region" description="Helical" evidence="10">
    <location>
        <begin position="15"/>
        <end position="42"/>
    </location>
</feature>
<accession>A0AAJ0FDW5</accession>
<feature type="binding site" description="axial binding residue" evidence="8">
    <location>
        <position position="436"/>
    </location>
    <ligand>
        <name>heme</name>
        <dbReference type="ChEBI" id="CHEBI:30413"/>
    </ligand>
    <ligandPart>
        <name>Fe</name>
        <dbReference type="ChEBI" id="CHEBI:18248"/>
    </ligandPart>
</feature>
<reference evidence="11" key="1">
    <citation type="submission" date="2023-06" db="EMBL/GenBank/DDBJ databases">
        <title>Genome-scale phylogeny and comparative genomics of the fungal order Sordariales.</title>
        <authorList>
            <consortium name="Lawrence Berkeley National Laboratory"/>
            <person name="Hensen N."/>
            <person name="Bonometti L."/>
            <person name="Westerberg I."/>
            <person name="Brannstrom I.O."/>
            <person name="Guillou S."/>
            <person name="Cros-Aarteil S."/>
            <person name="Calhoun S."/>
            <person name="Haridas S."/>
            <person name="Kuo A."/>
            <person name="Mondo S."/>
            <person name="Pangilinan J."/>
            <person name="Riley R."/>
            <person name="Labutti K."/>
            <person name="Andreopoulos B."/>
            <person name="Lipzen A."/>
            <person name="Chen C."/>
            <person name="Yanf M."/>
            <person name="Daum C."/>
            <person name="Ng V."/>
            <person name="Clum A."/>
            <person name="Steindorff A."/>
            <person name="Ohm R."/>
            <person name="Martin F."/>
            <person name="Silar P."/>
            <person name="Natvig D."/>
            <person name="Lalanne C."/>
            <person name="Gautier V."/>
            <person name="Ament-Velasquez S.L."/>
            <person name="Kruys A."/>
            <person name="Hutchinson M.I."/>
            <person name="Powell A.J."/>
            <person name="Barry K."/>
            <person name="Miller A.N."/>
            <person name="Grigoriev I.V."/>
            <person name="Debuchy R."/>
            <person name="Gladieux P."/>
            <person name="Thoren M.H."/>
            <person name="Johannesson H."/>
        </authorList>
    </citation>
    <scope>NUCLEOTIDE SEQUENCE</scope>
    <source>
        <strain evidence="11">8032-3</strain>
    </source>
</reference>
<dbReference type="InterPro" id="IPR002401">
    <property type="entry name" value="Cyt_P450_E_grp-I"/>
</dbReference>
<dbReference type="PROSITE" id="PS00086">
    <property type="entry name" value="CYTOCHROME_P450"/>
    <property type="match status" value="1"/>
</dbReference>
<evidence type="ECO:0000256" key="2">
    <source>
        <dbReference type="ARBA" id="ARBA00010617"/>
    </source>
</evidence>
<dbReference type="GO" id="GO:0005506">
    <property type="term" value="F:iron ion binding"/>
    <property type="evidence" value="ECO:0007669"/>
    <property type="project" value="InterPro"/>
</dbReference>
<dbReference type="RefSeq" id="XP_060281209.1">
    <property type="nucleotide sequence ID" value="XM_060424792.1"/>
</dbReference>
<dbReference type="CDD" id="cd11058">
    <property type="entry name" value="CYP60B-like"/>
    <property type="match status" value="1"/>
</dbReference>
<keyword evidence="7 9" id="KW-0503">Monooxygenase</keyword>
<comment type="cofactor">
    <cofactor evidence="1 8">
        <name>heme</name>
        <dbReference type="ChEBI" id="CHEBI:30413"/>
    </cofactor>
</comment>
<dbReference type="AlphaFoldDB" id="A0AAJ0FDW5"/>
<dbReference type="GO" id="GO:0009403">
    <property type="term" value="P:toxin biosynthetic process"/>
    <property type="evidence" value="ECO:0007669"/>
    <property type="project" value="UniProtKB-ARBA"/>
</dbReference>
<keyword evidence="10" id="KW-1133">Transmembrane helix</keyword>
<evidence type="ECO:0000313" key="11">
    <source>
        <dbReference type="EMBL" id="KAK1764996.1"/>
    </source>
</evidence>
<evidence type="ECO:0000256" key="9">
    <source>
        <dbReference type="RuleBase" id="RU000461"/>
    </source>
</evidence>
<dbReference type="EMBL" id="MU839017">
    <property type="protein sequence ID" value="KAK1764996.1"/>
    <property type="molecule type" value="Genomic_DNA"/>
</dbReference>
<dbReference type="Proteomes" id="UP001244011">
    <property type="component" value="Unassembled WGS sequence"/>
</dbReference>
<keyword evidence="12" id="KW-1185">Reference proteome</keyword>
<dbReference type="GO" id="GO:0020037">
    <property type="term" value="F:heme binding"/>
    <property type="evidence" value="ECO:0007669"/>
    <property type="project" value="InterPro"/>
</dbReference>
<protein>
    <submittedName>
        <fullName evidence="11">Trichothecene c-15 hydroxylase protein</fullName>
    </submittedName>
</protein>
<dbReference type="InterPro" id="IPR001128">
    <property type="entry name" value="Cyt_P450"/>
</dbReference>
<dbReference type="PRINTS" id="PR00385">
    <property type="entry name" value="P450"/>
</dbReference>